<accession>A0A2H3BJP5</accession>
<name>A0A2H3BJP5_9AGAR</name>
<protein>
    <submittedName>
        <fullName evidence="1">Uncharacterized protein</fullName>
    </submittedName>
</protein>
<dbReference type="Proteomes" id="UP000218334">
    <property type="component" value="Unassembled WGS sequence"/>
</dbReference>
<gene>
    <name evidence="1" type="ORF">ARMSODRAFT_324506</name>
</gene>
<organism evidence="1 2">
    <name type="scientific">Armillaria solidipes</name>
    <dbReference type="NCBI Taxonomy" id="1076256"/>
    <lineage>
        <taxon>Eukaryota</taxon>
        <taxon>Fungi</taxon>
        <taxon>Dikarya</taxon>
        <taxon>Basidiomycota</taxon>
        <taxon>Agaricomycotina</taxon>
        <taxon>Agaricomycetes</taxon>
        <taxon>Agaricomycetidae</taxon>
        <taxon>Agaricales</taxon>
        <taxon>Marasmiineae</taxon>
        <taxon>Physalacriaceae</taxon>
        <taxon>Armillaria</taxon>
    </lineage>
</organism>
<sequence length="70" mass="7983">MVHGPHHLPIALKRYAKGLHLLNKRRRESKNIDPDWRITVLAHLGRLLNLIGQHILPKLSSVHVASAFNN</sequence>
<dbReference type="AlphaFoldDB" id="A0A2H3BJP5"/>
<evidence type="ECO:0000313" key="1">
    <source>
        <dbReference type="EMBL" id="PBK67242.1"/>
    </source>
</evidence>
<keyword evidence="2" id="KW-1185">Reference proteome</keyword>
<proteinExistence type="predicted"/>
<reference evidence="2" key="1">
    <citation type="journal article" date="2017" name="Nat. Ecol. Evol.">
        <title>Genome expansion and lineage-specific genetic innovations in the forest pathogenic fungi Armillaria.</title>
        <authorList>
            <person name="Sipos G."/>
            <person name="Prasanna A.N."/>
            <person name="Walter M.C."/>
            <person name="O'Connor E."/>
            <person name="Balint B."/>
            <person name="Krizsan K."/>
            <person name="Kiss B."/>
            <person name="Hess J."/>
            <person name="Varga T."/>
            <person name="Slot J."/>
            <person name="Riley R."/>
            <person name="Boka B."/>
            <person name="Rigling D."/>
            <person name="Barry K."/>
            <person name="Lee J."/>
            <person name="Mihaltcheva S."/>
            <person name="LaButti K."/>
            <person name="Lipzen A."/>
            <person name="Waldron R."/>
            <person name="Moloney N.M."/>
            <person name="Sperisen C."/>
            <person name="Kredics L."/>
            <person name="Vagvoelgyi C."/>
            <person name="Patrignani A."/>
            <person name="Fitzpatrick D."/>
            <person name="Nagy I."/>
            <person name="Doyle S."/>
            <person name="Anderson J.B."/>
            <person name="Grigoriev I.V."/>
            <person name="Gueldener U."/>
            <person name="Muensterkoetter M."/>
            <person name="Nagy L.G."/>
        </authorList>
    </citation>
    <scope>NUCLEOTIDE SEQUENCE [LARGE SCALE GENOMIC DNA]</scope>
    <source>
        <strain evidence="2">28-4</strain>
    </source>
</reference>
<dbReference type="EMBL" id="KZ293437">
    <property type="protein sequence ID" value="PBK67242.1"/>
    <property type="molecule type" value="Genomic_DNA"/>
</dbReference>
<evidence type="ECO:0000313" key="2">
    <source>
        <dbReference type="Proteomes" id="UP000218334"/>
    </source>
</evidence>